<dbReference type="CDD" id="cd06150">
    <property type="entry name" value="YjgF_YER057c_UK114_like_2"/>
    <property type="match status" value="1"/>
</dbReference>
<dbReference type="Proteomes" id="UP001203880">
    <property type="component" value="Unassembled WGS sequence"/>
</dbReference>
<dbReference type="PANTHER" id="PTHR47328">
    <property type="match status" value="1"/>
</dbReference>
<dbReference type="InterPro" id="IPR035709">
    <property type="entry name" value="YoaB-like"/>
</dbReference>
<reference evidence="1" key="1">
    <citation type="submission" date="2022-05" db="EMBL/GenBank/DDBJ databases">
        <authorList>
            <person name="Park J.-S."/>
        </authorList>
    </citation>
    <scope>NUCLEOTIDE SEQUENCE</scope>
    <source>
        <strain evidence="1">2012CJ41-6</strain>
    </source>
</reference>
<sequence>MEIARVRSSARGRSDVVAYGGMAFIVAYDPDAADGIEAQTRNCLRFLDAKLAEVGSGKNALLQVTIFLSDMSMKSDMDDVWCNWIGPEENWPQRACVGADLGDDITLIEITAIAAQIA</sequence>
<comment type="caution">
    <text evidence="1">The sequence shown here is derived from an EMBL/GenBank/DDBJ whole genome shotgun (WGS) entry which is preliminary data.</text>
</comment>
<dbReference type="EMBL" id="JAMFMB010000007">
    <property type="protein sequence ID" value="MCL6283319.1"/>
    <property type="molecule type" value="Genomic_DNA"/>
</dbReference>
<protein>
    <submittedName>
        <fullName evidence="1">RidA family protein</fullName>
    </submittedName>
</protein>
<gene>
    <name evidence="1" type="ORF">M3P21_07215</name>
</gene>
<dbReference type="PANTHER" id="PTHR47328:SF1">
    <property type="entry name" value="RUTC FAMILY PROTEIN YOAB"/>
    <property type="match status" value="1"/>
</dbReference>
<dbReference type="SUPFAM" id="SSF55298">
    <property type="entry name" value="YjgF-like"/>
    <property type="match status" value="1"/>
</dbReference>
<keyword evidence="2" id="KW-1185">Reference proteome</keyword>
<name>A0ABT0Q0E7_9RHOB</name>
<evidence type="ECO:0000313" key="1">
    <source>
        <dbReference type="EMBL" id="MCL6283319.1"/>
    </source>
</evidence>
<proteinExistence type="predicted"/>
<accession>A0ABT0Q0E7</accession>
<dbReference type="Gene3D" id="3.30.1330.40">
    <property type="entry name" value="RutC-like"/>
    <property type="match status" value="1"/>
</dbReference>
<dbReference type="RefSeq" id="WP_249708083.1">
    <property type="nucleotide sequence ID" value="NZ_JAMFMB010000007.1"/>
</dbReference>
<organism evidence="1 2">
    <name type="scientific">Ruegeria spongiae</name>
    <dbReference type="NCBI Taxonomy" id="2942209"/>
    <lineage>
        <taxon>Bacteria</taxon>
        <taxon>Pseudomonadati</taxon>
        <taxon>Pseudomonadota</taxon>
        <taxon>Alphaproteobacteria</taxon>
        <taxon>Rhodobacterales</taxon>
        <taxon>Roseobacteraceae</taxon>
        <taxon>Ruegeria</taxon>
    </lineage>
</organism>
<dbReference type="InterPro" id="IPR006175">
    <property type="entry name" value="YjgF/YER057c/UK114"/>
</dbReference>
<evidence type="ECO:0000313" key="2">
    <source>
        <dbReference type="Proteomes" id="UP001203880"/>
    </source>
</evidence>
<dbReference type="InterPro" id="IPR035959">
    <property type="entry name" value="RutC-like_sf"/>
</dbReference>
<dbReference type="Pfam" id="PF01042">
    <property type="entry name" value="Ribonuc_L-PSP"/>
    <property type="match status" value="1"/>
</dbReference>